<comment type="similarity">
    <text evidence="2 7">Belongs to the ExbD/TolR family.</text>
</comment>
<feature type="transmembrane region" description="Helical" evidence="8">
    <location>
        <begin position="25"/>
        <end position="43"/>
    </location>
</feature>
<accession>A0A1Y0IBI5</accession>
<dbReference type="AlphaFoldDB" id="A0A1Y0IBI5"/>
<dbReference type="GO" id="GO:0022857">
    <property type="term" value="F:transmembrane transporter activity"/>
    <property type="evidence" value="ECO:0007669"/>
    <property type="project" value="InterPro"/>
</dbReference>
<name>A0A1Y0IBI5_9GAMM</name>
<dbReference type="OrthoDB" id="9793581at2"/>
<protein>
    <submittedName>
        <fullName evidence="9">TonB system transport protein ExbD</fullName>
    </submittedName>
</protein>
<keyword evidence="7" id="KW-0653">Protein transport</keyword>
<evidence type="ECO:0000256" key="6">
    <source>
        <dbReference type="ARBA" id="ARBA00023136"/>
    </source>
</evidence>
<evidence type="ECO:0000256" key="2">
    <source>
        <dbReference type="ARBA" id="ARBA00005811"/>
    </source>
</evidence>
<comment type="subcellular location">
    <subcellularLocation>
        <location evidence="1">Cell membrane</location>
        <topology evidence="1">Single-pass membrane protein</topology>
    </subcellularLocation>
    <subcellularLocation>
        <location evidence="7">Cell membrane</location>
        <topology evidence="7">Single-pass type II membrane protein</topology>
    </subcellularLocation>
</comment>
<evidence type="ECO:0000256" key="5">
    <source>
        <dbReference type="ARBA" id="ARBA00022989"/>
    </source>
</evidence>
<keyword evidence="3" id="KW-1003">Cell membrane</keyword>
<dbReference type="EMBL" id="CP021425">
    <property type="protein sequence ID" value="ARU57877.1"/>
    <property type="molecule type" value="Genomic_DNA"/>
</dbReference>
<dbReference type="InterPro" id="IPR003400">
    <property type="entry name" value="ExbD"/>
</dbReference>
<dbReference type="Proteomes" id="UP000196027">
    <property type="component" value="Chromosome"/>
</dbReference>
<organism evidence="9 10">
    <name type="scientific">Oleiphilus messinensis</name>
    <dbReference type="NCBI Taxonomy" id="141451"/>
    <lineage>
        <taxon>Bacteria</taxon>
        <taxon>Pseudomonadati</taxon>
        <taxon>Pseudomonadota</taxon>
        <taxon>Gammaproteobacteria</taxon>
        <taxon>Oceanospirillales</taxon>
        <taxon>Oleiphilaceae</taxon>
        <taxon>Oleiphilus</taxon>
    </lineage>
</organism>
<sequence length="141" mass="15754">MTQRLNNLVQIDVPESDHEIDMTPMLDIVFIMLIFFIVSTSFVRESGVEINRPEAQTAQTKESAGVMVAITANDEVWIDQKLTDQRMVRPTIERMRAEQPDLGVMIQADQQANTGVLITVLDQVKLAGVEQVAVASKSVQR</sequence>
<keyword evidence="10" id="KW-1185">Reference proteome</keyword>
<evidence type="ECO:0000313" key="9">
    <source>
        <dbReference type="EMBL" id="ARU57877.1"/>
    </source>
</evidence>
<evidence type="ECO:0000256" key="7">
    <source>
        <dbReference type="RuleBase" id="RU003879"/>
    </source>
</evidence>
<dbReference type="GO" id="GO:0015031">
    <property type="term" value="P:protein transport"/>
    <property type="evidence" value="ECO:0007669"/>
    <property type="project" value="UniProtKB-KW"/>
</dbReference>
<gene>
    <name evidence="9" type="ORF">OLMES_3857</name>
</gene>
<keyword evidence="4 7" id="KW-0812">Transmembrane</keyword>
<dbReference type="PANTHER" id="PTHR30558:SF13">
    <property type="entry name" value="BIOPOLYMER TRANSPORT PROTEIN EXBD2"/>
    <property type="match status" value="1"/>
</dbReference>
<keyword evidence="5 8" id="KW-1133">Transmembrane helix</keyword>
<evidence type="ECO:0000256" key="4">
    <source>
        <dbReference type="ARBA" id="ARBA00022692"/>
    </source>
</evidence>
<evidence type="ECO:0000313" key="10">
    <source>
        <dbReference type="Proteomes" id="UP000196027"/>
    </source>
</evidence>
<dbReference type="Gene3D" id="3.30.420.270">
    <property type="match status" value="1"/>
</dbReference>
<evidence type="ECO:0000256" key="1">
    <source>
        <dbReference type="ARBA" id="ARBA00004162"/>
    </source>
</evidence>
<dbReference type="PANTHER" id="PTHR30558">
    <property type="entry name" value="EXBD MEMBRANE COMPONENT OF PMF-DRIVEN MACROMOLECULE IMPORT SYSTEM"/>
    <property type="match status" value="1"/>
</dbReference>
<reference evidence="9 10" key="1">
    <citation type="submission" date="2017-05" db="EMBL/GenBank/DDBJ databases">
        <title>Genomic insights into alkan degradation activity of Oleiphilus messinensis.</title>
        <authorList>
            <person name="Kozyavkin S.A."/>
            <person name="Slesarev A.I."/>
            <person name="Golyshin P.N."/>
            <person name="Korzhenkov A."/>
            <person name="Golyshina O.N."/>
            <person name="Toshchakov S.V."/>
        </authorList>
    </citation>
    <scope>NUCLEOTIDE SEQUENCE [LARGE SCALE GENOMIC DNA]</scope>
    <source>
        <strain evidence="9 10">ME102</strain>
    </source>
</reference>
<evidence type="ECO:0000256" key="8">
    <source>
        <dbReference type="SAM" id="Phobius"/>
    </source>
</evidence>
<keyword evidence="7" id="KW-0813">Transport</keyword>
<proteinExistence type="inferred from homology"/>
<dbReference type="Pfam" id="PF02472">
    <property type="entry name" value="ExbD"/>
    <property type="match status" value="1"/>
</dbReference>
<dbReference type="KEGG" id="ome:OLMES_3857"/>
<evidence type="ECO:0000256" key="3">
    <source>
        <dbReference type="ARBA" id="ARBA00022475"/>
    </source>
</evidence>
<keyword evidence="6 8" id="KW-0472">Membrane</keyword>
<dbReference type="GO" id="GO:0005886">
    <property type="term" value="C:plasma membrane"/>
    <property type="evidence" value="ECO:0007669"/>
    <property type="project" value="UniProtKB-SubCell"/>
</dbReference>
<dbReference type="RefSeq" id="WP_087462723.1">
    <property type="nucleotide sequence ID" value="NZ_CP021425.1"/>
</dbReference>